<keyword evidence="2" id="KW-1185">Reference proteome</keyword>
<reference evidence="1 2" key="1">
    <citation type="journal article" date="2014" name="Genome Announc.">
        <title>Draft genome sequences of eight enterohepatic helicobacter species isolated from both laboratory and wild rodents.</title>
        <authorList>
            <person name="Sheh A."/>
            <person name="Shen Z."/>
            <person name="Fox J.G."/>
        </authorList>
    </citation>
    <scope>NUCLEOTIDE SEQUENCE [LARGE SCALE GENOMIC DNA]</scope>
    <source>
        <strain evidence="1 2">MIT-03-7007</strain>
    </source>
</reference>
<dbReference type="RefSeq" id="WP_138155171.1">
    <property type="nucleotide sequence ID" value="NZ_JRPC02000013.1"/>
</dbReference>
<protein>
    <submittedName>
        <fullName evidence="1">Uncharacterized protein</fullName>
    </submittedName>
</protein>
<dbReference type="Proteomes" id="UP000029920">
    <property type="component" value="Unassembled WGS sequence"/>
</dbReference>
<evidence type="ECO:0000313" key="2">
    <source>
        <dbReference type="Proteomes" id="UP000029920"/>
    </source>
</evidence>
<sequence>MKTTEGAWVPFAVRIGIGAFYGGAHNIAYQIGKNQGWSWRSFRRGVYAGAVGYKYLKPIQIFAKSALAPATMGGSLVAGRVMTKYVQPRLESLKSQYPQYFRR</sequence>
<organism evidence="1 2">
    <name type="scientific">Helicobacter apodemus</name>
    <dbReference type="NCBI Taxonomy" id="135569"/>
    <lineage>
        <taxon>Bacteria</taxon>
        <taxon>Pseudomonadati</taxon>
        <taxon>Campylobacterota</taxon>
        <taxon>Epsilonproteobacteria</taxon>
        <taxon>Campylobacterales</taxon>
        <taxon>Helicobacteraceae</taxon>
        <taxon>Helicobacter</taxon>
    </lineage>
</organism>
<accession>A0A4U8UFV4</accession>
<evidence type="ECO:0000313" key="1">
    <source>
        <dbReference type="EMBL" id="TLE15738.1"/>
    </source>
</evidence>
<comment type="caution">
    <text evidence="1">The sequence shown here is derived from an EMBL/GenBank/DDBJ whole genome shotgun (WGS) entry which is preliminary data.</text>
</comment>
<name>A0A4U8UFV4_9HELI</name>
<dbReference type="EMBL" id="JRPC02000013">
    <property type="protein sequence ID" value="TLE15738.1"/>
    <property type="molecule type" value="Genomic_DNA"/>
</dbReference>
<proteinExistence type="predicted"/>
<gene>
    <name evidence="1" type="ORF">LS72_005750</name>
</gene>
<dbReference type="AlphaFoldDB" id="A0A4U8UFV4"/>